<keyword evidence="3" id="KW-0238">DNA-binding</keyword>
<dbReference type="KEGG" id="wsu:WS2203"/>
<dbReference type="InterPro" id="IPR005119">
    <property type="entry name" value="LysR_subst-bd"/>
</dbReference>
<dbReference type="AlphaFoldDB" id="Q7M7M8"/>
<dbReference type="InterPro" id="IPR036390">
    <property type="entry name" value="WH_DNA-bd_sf"/>
</dbReference>
<keyword evidence="7" id="KW-1185">Reference proteome</keyword>
<dbReference type="GO" id="GO:0000976">
    <property type="term" value="F:transcription cis-regulatory region binding"/>
    <property type="evidence" value="ECO:0007669"/>
    <property type="project" value="TreeGrafter"/>
</dbReference>
<dbReference type="Gene3D" id="3.40.190.10">
    <property type="entry name" value="Periplasmic binding protein-like II"/>
    <property type="match status" value="2"/>
</dbReference>
<dbReference type="EMBL" id="BX571662">
    <property type="protein sequence ID" value="CAE11193.1"/>
    <property type="molecule type" value="Genomic_DNA"/>
</dbReference>
<dbReference type="eggNOG" id="COG0583">
    <property type="taxonomic scope" value="Bacteria"/>
</dbReference>
<dbReference type="RefSeq" id="WP_011139975.1">
    <property type="nucleotide sequence ID" value="NC_005090.1"/>
</dbReference>
<dbReference type="PROSITE" id="PS50931">
    <property type="entry name" value="HTH_LYSR"/>
    <property type="match status" value="1"/>
</dbReference>
<evidence type="ECO:0000313" key="7">
    <source>
        <dbReference type="Proteomes" id="UP000000422"/>
    </source>
</evidence>
<proteinExistence type="inferred from homology"/>
<evidence type="ECO:0000256" key="2">
    <source>
        <dbReference type="ARBA" id="ARBA00023015"/>
    </source>
</evidence>
<organism evidence="7">
    <name type="scientific">Wolinella succinogenes (strain ATCC 29543 / DSM 1740 / CCUG 13145 / JCM 31913 / LMG 7466 / NCTC 11488 / FDC 602W)</name>
    <name type="common">Vibrio succinogenes</name>
    <dbReference type="NCBI Taxonomy" id="273121"/>
    <lineage>
        <taxon>Bacteria</taxon>
        <taxon>Pseudomonadati</taxon>
        <taxon>Campylobacterota</taxon>
        <taxon>Epsilonproteobacteria</taxon>
        <taxon>Campylobacterales</taxon>
        <taxon>Helicobacteraceae</taxon>
        <taxon>Wolinella</taxon>
    </lineage>
</organism>
<accession>Q7M7M8</accession>
<dbReference type="InterPro" id="IPR036388">
    <property type="entry name" value="WH-like_DNA-bd_sf"/>
</dbReference>
<dbReference type="STRING" id="273121.WS2203"/>
<keyword evidence="2" id="KW-0805">Transcription regulation</keyword>
<dbReference type="PRINTS" id="PR00039">
    <property type="entry name" value="HTHLYSR"/>
</dbReference>
<dbReference type="PANTHER" id="PTHR30126">
    <property type="entry name" value="HTH-TYPE TRANSCRIPTIONAL REGULATOR"/>
    <property type="match status" value="1"/>
</dbReference>
<sequence length="294" mass="33749">MRLRELELFLDLLATKSLTQSAERLGMSQPNASHLLSKLEEKGGSKLFDRSGKRLLPLSSALFLEPRAKEIVRLWREAQEELLDQSSLCGELRIAATHTIGEYLLPEILFEFRQTHPKVHLQARIHNTAECLEALLGGEVEQAFIEGETEDNQGVMKRFLRRDELAVVTSDEGLAARARYIDELFDRPWILREKGSGMRDAFLREVVDVKESFPLFLELDRSEAIKRLIQSHGALGCLSLLSVQREIKEGRLFRVEIIGREFWRHFYEVRREGSLGRLAKVFGEFVSVRLSESD</sequence>
<dbReference type="Gene3D" id="1.10.10.10">
    <property type="entry name" value="Winged helix-like DNA-binding domain superfamily/Winged helix DNA-binding domain"/>
    <property type="match status" value="1"/>
</dbReference>
<dbReference type="SUPFAM" id="SSF46785">
    <property type="entry name" value="Winged helix' DNA-binding domain"/>
    <property type="match status" value="1"/>
</dbReference>
<dbReference type="InterPro" id="IPR000847">
    <property type="entry name" value="LysR_HTH_N"/>
</dbReference>
<gene>
    <name evidence="6" type="ordered locus">WS2203</name>
</gene>
<evidence type="ECO:0000256" key="3">
    <source>
        <dbReference type="ARBA" id="ARBA00023125"/>
    </source>
</evidence>
<protein>
    <submittedName>
        <fullName evidence="6">PUTATIVE TRANSCRIPTIONAL REGULATOR (LYSR FAMILY)</fullName>
    </submittedName>
</protein>
<evidence type="ECO:0000259" key="5">
    <source>
        <dbReference type="PROSITE" id="PS50931"/>
    </source>
</evidence>
<dbReference type="PANTHER" id="PTHR30126:SF94">
    <property type="entry name" value="LYSR FAMILY TRANSCRIPTIONAL REGULATOR"/>
    <property type="match status" value="1"/>
</dbReference>
<keyword evidence="4" id="KW-0804">Transcription</keyword>
<comment type="similarity">
    <text evidence="1">Belongs to the LysR transcriptional regulatory family.</text>
</comment>
<dbReference type="Pfam" id="PF00126">
    <property type="entry name" value="HTH_1"/>
    <property type="match status" value="1"/>
</dbReference>
<dbReference type="Pfam" id="PF03466">
    <property type="entry name" value="LysR_substrate"/>
    <property type="match status" value="1"/>
</dbReference>
<reference evidence="6 7" key="1">
    <citation type="journal article" date="2003" name="Proc. Natl. Acad. Sci. U.S.A.">
        <title>Complete genome sequence and analysis of Wolinella succinogenes.</title>
        <authorList>
            <person name="Baar C."/>
            <person name="Eppinger M."/>
            <person name="Raddatz G."/>
            <person name="Simon JM."/>
            <person name="Lanz C."/>
            <person name="Klimmek O."/>
            <person name="Nandakumar R."/>
            <person name="Gross R."/>
            <person name="Rosinus A."/>
            <person name="Keller H."/>
            <person name="Jagtap P."/>
            <person name="Linke B."/>
            <person name="Meyer F."/>
            <person name="Lederer H."/>
            <person name="Schuster S.C."/>
        </authorList>
    </citation>
    <scope>NUCLEOTIDE SEQUENCE [LARGE SCALE GENOMIC DNA]</scope>
    <source>
        <strain evidence="7">ATCC 29543 / DSM 1740 / CCUG 13145 / JCM 31913 / LMG 7466 / NCTC 11488 / FDC 602W</strain>
    </source>
</reference>
<evidence type="ECO:0000313" key="6">
    <source>
        <dbReference type="EMBL" id="CAE11193.1"/>
    </source>
</evidence>
<dbReference type="GO" id="GO:0003700">
    <property type="term" value="F:DNA-binding transcription factor activity"/>
    <property type="evidence" value="ECO:0007669"/>
    <property type="project" value="InterPro"/>
</dbReference>
<dbReference type="SUPFAM" id="SSF53850">
    <property type="entry name" value="Periplasmic binding protein-like II"/>
    <property type="match status" value="1"/>
</dbReference>
<dbReference type="DNASU" id="2553637"/>
<name>Q7M7M8_WOLSU</name>
<evidence type="ECO:0000256" key="1">
    <source>
        <dbReference type="ARBA" id="ARBA00009437"/>
    </source>
</evidence>
<feature type="domain" description="HTH lysR-type" evidence="5">
    <location>
        <begin position="1"/>
        <end position="58"/>
    </location>
</feature>
<evidence type="ECO:0000256" key="4">
    <source>
        <dbReference type="ARBA" id="ARBA00023163"/>
    </source>
</evidence>
<dbReference type="Proteomes" id="UP000000422">
    <property type="component" value="Chromosome"/>
</dbReference>
<dbReference type="HOGENOM" id="CLU_039613_6_1_7"/>